<dbReference type="FunFam" id="3.30.1490.10:FF:000001">
    <property type="entry name" value="30S ribosomal protein S8"/>
    <property type="match status" value="1"/>
</dbReference>
<name>A0A3B1CEE9_9ZZZZ</name>
<dbReference type="GO" id="GO:0003735">
    <property type="term" value="F:structural constituent of ribosome"/>
    <property type="evidence" value="ECO:0007669"/>
    <property type="project" value="InterPro"/>
</dbReference>
<evidence type="ECO:0000256" key="3">
    <source>
        <dbReference type="ARBA" id="ARBA00022884"/>
    </source>
</evidence>
<dbReference type="HAMAP" id="MF_01302_B">
    <property type="entry name" value="Ribosomal_uS8_B"/>
    <property type="match status" value="1"/>
</dbReference>
<dbReference type="GO" id="GO:1990904">
    <property type="term" value="C:ribonucleoprotein complex"/>
    <property type="evidence" value="ECO:0007669"/>
    <property type="project" value="UniProtKB-KW"/>
</dbReference>
<dbReference type="GO" id="GO:0019843">
    <property type="term" value="F:rRNA binding"/>
    <property type="evidence" value="ECO:0007669"/>
    <property type="project" value="UniProtKB-KW"/>
</dbReference>
<keyword evidence="3" id="KW-0694">RNA-binding</keyword>
<dbReference type="EMBL" id="UOGC01000147">
    <property type="protein sequence ID" value="VAX23103.1"/>
    <property type="molecule type" value="Genomic_DNA"/>
</dbReference>
<dbReference type="GO" id="GO:0005737">
    <property type="term" value="C:cytoplasm"/>
    <property type="evidence" value="ECO:0007669"/>
    <property type="project" value="UniProtKB-ARBA"/>
</dbReference>
<keyword evidence="4 6" id="KW-0689">Ribosomal protein</keyword>
<organism evidence="6">
    <name type="scientific">hydrothermal vent metagenome</name>
    <dbReference type="NCBI Taxonomy" id="652676"/>
    <lineage>
        <taxon>unclassified sequences</taxon>
        <taxon>metagenomes</taxon>
        <taxon>ecological metagenomes</taxon>
    </lineage>
</organism>
<protein>
    <submittedName>
        <fullName evidence="6">SSU ribosomal protein S8p (S15Ae)</fullName>
    </submittedName>
</protein>
<dbReference type="GO" id="GO:0006412">
    <property type="term" value="P:translation"/>
    <property type="evidence" value="ECO:0007669"/>
    <property type="project" value="InterPro"/>
</dbReference>
<dbReference type="AlphaFoldDB" id="A0A3B1CEE9"/>
<dbReference type="InterPro" id="IPR047863">
    <property type="entry name" value="Ribosomal_uS8_CS"/>
</dbReference>
<evidence type="ECO:0000256" key="4">
    <source>
        <dbReference type="ARBA" id="ARBA00022980"/>
    </source>
</evidence>
<reference evidence="6" key="1">
    <citation type="submission" date="2018-06" db="EMBL/GenBank/DDBJ databases">
        <authorList>
            <person name="Zhirakovskaya E."/>
        </authorList>
    </citation>
    <scope>NUCLEOTIDE SEQUENCE</scope>
</reference>
<dbReference type="InterPro" id="IPR035987">
    <property type="entry name" value="Ribosomal_uS8_sf"/>
</dbReference>
<evidence type="ECO:0000256" key="5">
    <source>
        <dbReference type="ARBA" id="ARBA00023274"/>
    </source>
</evidence>
<comment type="similarity">
    <text evidence="1">Belongs to the universal ribosomal protein uS8 family.</text>
</comment>
<evidence type="ECO:0000256" key="1">
    <source>
        <dbReference type="ARBA" id="ARBA00006471"/>
    </source>
</evidence>
<dbReference type="Pfam" id="PF00410">
    <property type="entry name" value="Ribosomal_S8"/>
    <property type="match status" value="1"/>
</dbReference>
<dbReference type="Gene3D" id="3.30.1370.30">
    <property type="match status" value="1"/>
</dbReference>
<dbReference type="Gene3D" id="3.30.1490.10">
    <property type="match status" value="1"/>
</dbReference>
<dbReference type="InterPro" id="IPR000630">
    <property type="entry name" value="Ribosomal_uS8"/>
</dbReference>
<dbReference type="GO" id="GO:0005840">
    <property type="term" value="C:ribosome"/>
    <property type="evidence" value="ECO:0007669"/>
    <property type="project" value="UniProtKB-KW"/>
</dbReference>
<keyword evidence="5" id="KW-0687">Ribonucleoprotein</keyword>
<dbReference type="FunFam" id="3.30.1370.30:FF:000002">
    <property type="entry name" value="30S ribosomal protein S8"/>
    <property type="match status" value="1"/>
</dbReference>
<evidence type="ECO:0000313" key="6">
    <source>
        <dbReference type="EMBL" id="VAX23103.1"/>
    </source>
</evidence>
<gene>
    <name evidence="6" type="ORF">MNBD_NITROSPINAE01-346</name>
</gene>
<accession>A0A3B1CEE9</accession>
<dbReference type="SUPFAM" id="SSF56047">
    <property type="entry name" value="Ribosomal protein S8"/>
    <property type="match status" value="1"/>
</dbReference>
<dbReference type="PROSITE" id="PS00053">
    <property type="entry name" value="RIBOSOMAL_S8"/>
    <property type="match status" value="1"/>
</dbReference>
<keyword evidence="2" id="KW-0699">rRNA-binding</keyword>
<sequence>MSMSDPIADLLTRIRNAVMANHDSLDMPSSKIKAEIAALLSHEGYISGFKILRDDKQGVLKIKLKYKEGLSAINGLKRVSKPGLRVYAGADEIPSVRNGLGAAILSTNMGILTDVEAREANVGGEVLCYVW</sequence>
<dbReference type="NCBIfam" id="NF001109">
    <property type="entry name" value="PRK00136.1"/>
    <property type="match status" value="1"/>
</dbReference>
<evidence type="ECO:0000256" key="2">
    <source>
        <dbReference type="ARBA" id="ARBA00022730"/>
    </source>
</evidence>
<dbReference type="PANTHER" id="PTHR11758">
    <property type="entry name" value="40S RIBOSOMAL PROTEIN S15A"/>
    <property type="match status" value="1"/>
</dbReference>
<proteinExistence type="inferred from homology"/>